<organism evidence="3">
    <name type="scientific">Culicoides sonorensis</name>
    <name type="common">Biting midge</name>
    <dbReference type="NCBI Taxonomy" id="179676"/>
    <lineage>
        <taxon>Eukaryota</taxon>
        <taxon>Metazoa</taxon>
        <taxon>Ecdysozoa</taxon>
        <taxon>Arthropoda</taxon>
        <taxon>Hexapoda</taxon>
        <taxon>Insecta</taxon>
        <taxon>Pterygota</taxon>
        <taxon>Neoptera</taxon>
        <taxon>Endopterygota</taxon>
        <taxon>Diptera</taxon>
        <taxon>Nematocera</taxon>
        <taxon>Chironomoidea</taxon>
        <taxon>Ceratopogonidae</taxon>
        <taxon>Ceratopogoninae</taxon>
        <taxon>Culicoides</taxon>
        <taxon>Monoculicoides</taxon>
    </lineage>
</organism>
<evidence type="ECO:0000256" key="2">
    <source>
        <dbReference type="SAM" id="SignalP"/>
    </source>
</evidence>
<proteinExistence type="predicted"/>
<dbReference type="VEuPathDB" id="VectorBase:CSON013203"/>
<protein>
    <submittedName>
        <fullName evidence="3">CSON013203 protein</fullName>
    </submittedName>
</protein>
<accession>A0A336MBN8</accession>
<keyword evidence="1 2" id="KW-0732">Signal</keyword>
<sequence>MKLLILFLSISMKIKFLNSFGEFIPIMEEDFESCTSDKKYHRADLSNFKLITGKDRVFANGTVKFLKNIKSPWKVNFTTERMVNGVWQKGDVNRVMDDFCISKKNPSEPSYIVSKYIKDCPIKAGDIQEFKMVPTSVLPAYLPSDYRGEWRFYARSTYSDSKDGQVEDCSVISLEVMQK</sequence>
<dbReference type="AlphaFoldDB" id="A0A336MBN8"/>
<feature type="signal peptide" evidence="2">
    <location>
        <begin position="1"/>
        <end position="19"/>
    </location>
</feature>
<dbReference type="OMA" id="FTTERMV"/>
<evidence type="ECO:0000313" key="3">
    <source>
        <dbReference type="EMBL" id="SSX26223.1"/>
    </source>
</evidence>
<dbReference type="EMBL" id="UFQT01000659">
    <property type="protein sequence ID" value="SSX26223.1"/>
    <property type="molecule type" value="Genomic_DNA"/>
</dbReference>
<evidence type="ECO:0000256" key="1">
    <source>
        <dbReference type="ARBA" id="ARBA00022729"/>
    </source>
</evidence>
<feature type="chain" id="PRO_5016275584" evidence="2">
    <location>
        <begin position="20"/>
        <end position="179"/>
    </location>
</feature>
<name>A0A336MBN8_CULSO</name>
<gene>
    <name evidence="3" type="primary">CSON013203</name>
</gene>
<dbReference type="Gene3D" id="2.70.220.10">
    <property type="entry name" value="Ganglioside GM2 activator"/>
    <property type="match status" value="1"/>
</dbReference>
<dbReference type="InterPro" id="IPR036846">
    <property type="entry name" value="GM2-AP_sf"/>
</dbReference>
<reference evidence="3" key="1">
    <citation type="submission" date="2018-07" db="EMBL/GenBank/DDBJ databases">
        <authorList>
            <person name="Quirk P.G."/>
            <person name="Krulwich T.A."/>
        </authorList>
    </citation>
    <scope>NUCLEOTIDE SEQUENCE</scope>
</reference>